<dbReference type="SMART" id="SM00338">
    <property type="entry name" value="BRLZ"/>
    <property type="match status" value="1"/>
</dbReference>
<protein>
    <recommendedName>
        <fullName evidence="6">BZIP domain-containing protein</fullName>
    </recommendedName>
</protein>
<feature type="coiled-coil region" evidence="4">
    <location>
        <begin position="219"/>
        <end position="249"/>
    </location>
</feature>
<sequence>MYLNVNLTPPAVSGPEGSCTTPKTPEILNSLINLTSPPLPQSYSHYQSQVENRVVLSPVSDVSSPAEEFKPLVSSPSIESRPPFELQSPGRERYNSGGSVCGAGGGGGLVSGSPGHSCGYGPLAGASPPSTPDLPSPVSSMEATKSALIKEGLKLQIRTKLQAAGFGPSSIYDESKSIKEEMTEEDEERRRRRRERNKIAATKCRNKKKEKTVILVSESETVEEVNARLKNEIQRLTSEKNHLENLLQDPNHQTSCRHSPHCSHVRPPILIITPADAEEPDPSPSPDPLASPTSSTTSSTSSSTSPSRTPPSSKTPKTPSQLQSPLSSPISNCPSASRIPPTISSHLPCPTSIPSSSLSQFVASKYSPSHLINQRHQPYQYRSSISLQPSSQSTELQTSMSGNILTSLGEIKSYCTPLPSTTPQTKTGYNYTNMEMSSQNHEFTPPNPPNVKSVYTSGRSRSLSQHRYTPYGGRQQHGMSPLISHGHPHINSVVSGSSDNGCESFGGGGAGGNGCSREEHQGFCPEMLPTQFFPPCSYGSM</sequence>
<dbReference type="Pfam" id="PF00170">
    <property type="entry name" value="bZIP_1"/>
    <property type="match status" value="1"/>
</dbReference>
<feature type="domain" description="BZIP" evidence="6">
    <location>
        <begin position="187"/>
        <end position="250"/>
    </location>
</feature>
<dbReference type="Proteomes" id="UP001497623">
    <property type="component" value="Unassembled WGS sequence"/>
</dbReference>
<feature type="region of interest" description="Disordered" evidence="5">
    <location>
        <begin position="65"/>
        <end position="99"/>
    </location>
</feature>
<keyword evidence="8" id="KW-1185">Reference proteome</keyword>
<dbReference type="InterPro" id="IPR046347">
    <property type="entry name" value="bZIP_sf"/>
</dbReference>
<evidence type="ECO:0000256" key="3">
    <source>
        <dbReference type="ARBA" id="ARBA00023163"/>
    </source>
</evidence>
<dbReference type="GO" id="GO:0000981">
    <property type="term" value="F:DNA-binding transcription factor activity, RNA polymerase II-specific"/>
    <property type="evidence" value="ECO:0007669"/>
    <property type="project" value="TreeGrafter"/>
</dbReference>
<evidence type="ECO:0000256" key="5">
    <source>
        <dbReference type="SAM" id="MobiDB-lite"/>
    </source>
</evidence>
<dbReference type="PANTHER" id="PTHR23351">
    <property type="entry name" value="FOS TRANSCRIPTION FACTOR-RELATED"/>
    <property type="match status" value="1"/>
</dbReference>
<name>A0AAV2QMA0_MEGNR</name>
<gene>
    <name evidence="7" type="ORF">MNOR_LOCUS13786</name>
</gene>
<dbReference type="GO" id="GO:0005634">
    <property type="term" value="C:nucleus"/>
    <property type="evidence" value="ECO:0007669"/>
    <property type="project" value="TreeGrafter"/>
</dbReference>
<evidence type="ECO:0000313" key="8">
    <source>
        <dbReference type="Proteomes" id="UP001497623"/>
    </source>
</evidence>
<feature type="compositionally biased region" description="Low complexity" evidence="5">
    <location>
        <begin position="290"/>
        <end position="329"/>
    </location>
</feature>
<dbReference type="PANTHER" id="PTHR23351:SF24">
    <property type="entry name" value="ACTIVATING TRANSCRIPTION FACTOR 3-RELATED"/>
    <property type="match status" value="1"/>
</dbReference>
<dbReference type="InterPro" id="IPR004827">
    <property type="entry name" value="bZIP"/>
</dbReference>
<evidence type="ECO:0000256" key="2">
    <source>
        <dbReference type="ARBA" id="ARBA00023125"/>
    </source>
</evidence>
<dbReference type="PROSITE" id="PS00036">
    <property type="entry name" value="BZIP_BASIC"/>
    <property type="match status" value="1"/>
</dbReference>
<keyword evidence="1" id="KW-0805">Transcription regulation</keyword>
<reference evidence="7 8" key="1">
    <citation type="submission" date="2024-05" db="EMBL/GenBank/DDBJ databases">
        <authorList>
            <person name="Wallberg A."/>
        </authorList>
    </citation>
    <scope>NUCLEOTIDE SEQUENCE [LARGE SCALE GENOMIC DNA]</scope>
</reference>
<proteinExistence type="predicted"/>
<keyword evidence="2" id="KW-0238">DNA-binding</keyword>
<evidence type="ECO:0000313" key="7">
    <source>
        <dbReference type="EMBL" id="CAL4089374.1"/>
    </source>
</evidence>
<evidence type="ECO:0000256" key="1">
    <source>
        <dbReference type="ARBA" id="ARBA00023015"/>
    </source>
</evidence>
<accession>A0AAV2QMA0</accession>
<dbReference type="GO" id="GO:0000978">
    <property type="term" value="F:RNA polymerase II cis-regulatory region sequence-specific DNA binding"/>
    <property type="evidence" value="ECO:0007669"/>
    <property type="project" value="TreeGrafter"/>
</dbReference>
<keyword evidence="3" id="KW-0804">Transcription</keyword>
<dbReference type="InterPro" id="IPR000837">
    <property type="entry name" value="AP-1"/>
</dbReference>
<dbReference type="EMBL" id="CAXKWB010008029">
    <property type="protein sequence ID" value="CAL4089374.1"/>
    <property type="molecule type" value="Genomic_DNA"/>
</dbReference>
<evidence type="ECO:0000259" key="6">
    <source>
        <dbReference type="PROSITE" id="PS50217"/>
    </source>
</evidence>
<dbReference type="Gene3D" id="1.20.5.170">
    <property type="match status" value="1"/>
</dbReference>
<dbReference type="AlphaFoldDB" id="A0AAV2QMA0"/>
<dbReference type="PRINTS" id="PR00042">
    <property type="entry name" value="LEUZIPPRFOS"/>
</dbReference>
<evidence type="ECO:0000256" key="4">
    <source>
        <dbReference type="SAM" id="Coils"/>
    </source>
</evidence>
<feature type="region of interest" description="Disordered" evidence="5">
    <location>
        <begin position="274"/>
        <end position="348"/>
    </location>
</feature>
<dbReference type="PROSITE" id="PS50217">
    <property type="entry name" value="BZIP"/>
    <property type="match status" value="1"/>
</dbReference>
<feature type="region of interest" description="Disordered" evidence="5">
    <location>
        <begin position="1"/>
        <end position="20"/>
    </location>
</feature>
<comment type="caution">
    <text evidence="7">The sequence shown here is derived from an EMBL/GenBank/DDBJ whole genome shotgun (WGS) entry which is preliminary data.</text>
</comment>
<dbReference type="SUPFAM" id="SSF57959">
    <property type="entry name" value="Leucine zipper domain"/>
    <property type="match status" value="1"/>
</dbReference>
<organism evidence="7 8">
    <name type="scientific">Meganyctiphanes norvegica</name>
    <name type="common">Northern krill</name>
    <name type="synonym">Thysanopoda norvegica</name>
    <dbReference type="NCBI Taxonomy" id="48144"/>
    <lineage>
        <taxon>Eukaryota</taxon>
        <taxon>Metazoa</taxon>
        <taxon>Ecdysozoa</taxon>
        <taxon>Arthropoda</taxon>
        <taxon>Crustacea</taxon>
        <taxon>Multicrustacea</taxon>
        <taxon>Malacostraca</taxon>
        <taxon>Eumalacostraca</taxon>
        <taxon>Eucarida</taxon>
        <taxon>Euphausiacea</taxon>
        <taxon>Euphausiidae</taxon>
        <taxon>Meganyctiphanes</taxon>
    </lineage>
</organism>
<feature type="region of interest" description="Disordered" evidence="5">
    <location>
        <begin position="177"/>
        <end position="210"/>
    </location>
</feature>
<keyword evidence="4" id="KW-0175">Coiled coil</keyword>